<evidence type="ECO:0000256" key="1">
    <source>
        <dbReference type="ARBA" id="ARBA00004651"/>
    </source>
</evidence>
<evidence type="ECO:0000256" key="5">
    <source>
        <dbReference type="ARBA" id="ARBA00023136"/>
    </source>
</evidence>
<evidence type="ECO:0000313" key="8">
    <source>
        <dbReference type="EMBL" id="HIQ81022.1"/>
    </source>
</evidence>
<proteinExistence type="predicted"/>
<dbReference type="Pfam" id="PF13581">
    <property type="entry name" value="HATPase_c_2"/>
    <property type="match status" value="1"/>
</dbReference>
<feature type="transmembrane region" description="Helical" evidence="6">
    <location>
        <begin position="377"/>
        <end position="402"/>
    </location>
</feature>
<feature type="transmembrane region" description="Helical" evidence="6">
    <location>
        <begin position="352"/>
        <end position="370"/>
    </location>
</feature>
<evidence type="ECO:0000256" key="3">
    <source>
        <dbReference type="ARBA" id="ARBA00022692"/>
    </source>
</evidence>
<dbReference type="PANTHER" id="PTHR43823:SF3">
    <property type="entry name" value="MULTIDRUG EXPORT PROTEIN MEPA"/>
    <property type="match status" value="1"/>
</dbReference>
<dbReference type="AlphaFoldDB" id="A0A9D1CUK7"/>
<feature type="transmembrane region" description="Helical" evidence="6">
    <location>
        <begin position="9"/>
        <end position="30"/>
    </location>
</feature>
<evidence type="ECO:0000259" key="7">
    <source>
        <dbReference type="Pfam" id="PF13581"/>
    </source>
</evidence>
<sequence>MPDTLVSKIFFRMLVPTILTNLLSAVGAFSDTVIVGNIMGEAALSAVTFSSPVFMLINTIAIIFAVGGATAMNIDMGRGDRNSVNKIFTTAISTVTLLGILLGIICVVFIDGIIKILGANTETYQYVKEYAVVILGGFPVVLYNTCIAFYVRSDGRARLSMSGMLVAILANIVLDLVLVPIIGIAGAAWALVIAQGLSAGIISTHFLSEKNTLSFVPKGIFPGQVLRVLKSGASTSLTFICQFLVILLFNHLIVSISGTKGMVVYTVIYNISVVALAIFEGMSQTIQPMVSVYYGEKNNCSMRRTMRVAYKTAAVICGTVILLLEVFPQPFARLFGVTDPAILEDAVMATRIYAPAVLLMTCNVLMSYFYQSTEKRFFSAMIVLSRCLVALLACALLFTAFWGLNGVWSGYLAAEILTLLLWLSVSALQARKKGLSRFLLLKEQGPVFVCSFAGTLPDLSRTLLQAKAYLQNNGVETNRADKALLAVDKLVTNRIEHSGGKKRCSIEVYIAQESEALRVIIRDDGKSFAPAVFEPDGVKQEERDLYLVKKSAAFFEYRPTLGFNRTMLKY</sequence>
<feature type="transmembrane region" description="Helical" evidence="6">
    <location>
        <begin position="312"/>
        <end position="332"/>
    </location>
</feature>
<dbReference type="InterPro" id="IPR051327">
    <property type="entry name" value="MATE_MepA_subfamily"/>
</dbReference>
<dbReference type="InterPro" id="IPR003594">
    <property type="entry name" value="HATPase_dom"/>
</dbReference>
<dbReference type="Gene3D" id="3.30.565.10">
    <property type="entry name" value="Histidine kinase-like ATPase, C-terminal domain"/>
    <property type="match status" value="1"/>
</dbReference>
<gene>
    <name evidence="8" type="ORF">IAD32_07035</name>
</gene>
<dbReference type="EMBL" id="DVFW01000031">
    <property type="protein sequence ID" value="HIQ81022.1"/>
    <property type="molecule type" value="Genomic_DNA"/>
</dbReference>
<dbReference type="GO" id="GO:0042910">
    <property type="term" value="F:xenobiotic transmembrane transporter activity"/>
    <property type="evidence" value="ECO:0007669"/>
    <property type="project" value="InterPro"/>
</dbReference>
<dbReference type="InterPro" id="IPR036890">
    <property type="entry name" value="HATPase_C_sf"/>
</dbReference>
<dbReference type="CDD" id="cd16936">
    <property type="entry name" value="HATPase_RsbW-like"/>
    <property type="match status" value="1"/>
</dbReference>
<keyword evidence="5 6" id="KW-0472">Membrane</keyword>
<evidence type="ECO:0000313" key="9">
    <source>
        <dbReference type="Proteomes" id="UP000886787"/>
    </source>
</evidence>
<feature type="transmembrane region" description="Helical" evidence="6">
    <location>
        <begin position="262"/>
        <end position="279"/>
    </location>
</feature>
<feature type="transmembrane region" description="Helical" evidence="6">
    <location>
        <begin position="408"/>
        <end position="428"/>
    </location>
</feature>
<dbReference type="Pfam" id="PF01554">
    <property type="entry name" value="MatE"/>
    <property type="match status" value="2"/>
</dbReference>
<feature type="transmembrane region" description="Helical" evidence="6">
    <location>
        <begin position="87"/>
        <end position="110"/>
    </location>
</feature>
<comment type="subcellular location">
    <subcellularLocation>
        <location evidence="1">Cell membrane</location>
        <topology evidence="1">Multi-pass membrane protein</topology>
    </subcellularLocation>
</comment>
<protein>
    <submittedName>
        <fullName evidence="8">Polysaccharide biosynthesis C-terminal domain-containing protein</fullName>
    </submittedName>
</protein>
<evidence type="ECO:0000256" key="4">
    <source>
        <dbReference type="ARBA" id="ARBA00022989"/>
    </source>
</evidence>
<dbReference type="InterPro" id="IPR002528">
    <property type="entry name" value="MATE_fam"/>
</dbReference>
<evidence type="ECO:0000256" key="2">
    <source>
        <dbReference type="ARBA" id="ARBA00022475"/>
    </source>
</evidence>
<evidence type="ECO:0000256" key="6">
    <source>
        <dbReference type="SAM" id="Phobius"/>
    </source>
</evidence>
<reference evidence="8" key="1">
    <citation type="submission" date="2020-10" db="EMBL/GenBank/DDBJ databases">
        <authorList>
            <person name="Gilroy R."/>
        </authorList>
    </citation>
    <scope>NUCLEOTIDE SEQUENCE</scope>
    <source>
        <strain evidence="8">ChiSjej1B19-3389</strain>
    </source>
</reference>
<dbReference type="GO" id="GO:0015297">
    <property type="term" value="F:antiporter activity"/>
    <property type="evidence" value="ECO:0007669"/>
    <property type="project" value="InterPro"/>
</dbReference>
<reference evidence="8" key="2">
    <citation type="journal article" date="2021" name="PeerJ">
        <title>Extensive microbial diversity within the chicken gut microbiome revealed by metagenomics and culture.</title>
        <authorList>
            <person name="Gilroy R."/>
            <person name="Ravi A."/>
            <person name="Getino M."/>
            <person name="Pursley I."/>
            <person name="Horton D.L."/>
            <person name="Alikhan N.F."/>
            <person name="Baker D."/>
            <person name="Gharbi K."/>
            <person name="Hall N."/>
            <person name="Watson M."/>
            <person name="Adriaenssens E.M."/>
            <person name="Foster-Nyarko E."/>
            <person name="Jarju S."/>
            <person name="Secka A."/>
            <person name="Antonio M."/>
            <person name="Oren A."/>
            <person name="Chaudhuri R.R."/>
            <person name="La Ragione R."/>
            <person name="Hildebrand F."/>
            <person name="Pallen M.J."/>
        </authorList>
    </citation>
    <scope>NUCLEOTIDE SEQUENCE</scope>
    <source>
        <strain evidence="8">ChiSjej1B19-3389</strain>
    </source>
</reference>
<organism evidence="8 9">
    <name type="scientific">Candidatus Scatavimonas merdigallinarum</name>
    <dbReference type="NCBI Taxonomy" id="2840914"/>
    <lineage>
        <taxon>Bacteria</taxon>
        <taxon>Bacillati</taxon>
        <taxon>Bacillota</taxon>
        <taxon>Clostridia</taxon>
        <taxon>Eubacteriales</taxon>
        <taxon>Oscillospiraceae</taxon>
        <taxon>Oscillospiraceae incertae sedis</taxon>
        <taxon>Candidatus Scatavimonas</taxon>
    </lineage>
</organism>
<name>A0A9D1CUK7_9FIRM</name>
<dbReference type="Proteomes" id="UP000886787">
    <property type="component" value="Unassembled WGS sequence"/>
</dbReference>
<feature type="transmembrane region" description="Helical" evidence="6">
    <location>
        <begin position="228"/>
        <end position="250"/>
    </location>
</feature>
<feature type="domain" description="Histidine kinase/HSP90-like ATPase" evidence="7">
    <location>
        <begin position="457"/>
        <end position="557"/>
    </location>
</feature>
<keyword evidence="3 6" id="KW-0812">Transmembrane</keyword>
<feature type="transmembrane region" description="Helical" evidence="6">
    <location>
        <begin position="42"/>
        <end position="66"/>
    </location>
</feature>
<comment type="caution">
    <text evidence="8">The sequence shown here is derived from an EMBL/GenBank/DDBJ whole genome shotgun (WGS) entry which is preliminary data.</text>
</comment>
<feature type="transmembrane region" description="Helical" evidence="6">
    <location>
        <begin position="130"/>
        <end position="151"/>
    </location>
</feature>
<keyword evidence="2" id="KW-1003">Cell membrane</keyword>
<dbReference type="PANTHER" id="PTHR43823">
    <property type="entry name" value="SPORULATION PROTEIN YKVU"/>
    <property type="match status" value="1"/>
</dbReference>
<keyword evidence="4 6" id="KW-1133">Transmembrane helix</keyword>
<dbReference type="GO" id="GO:0005886">
    <property type="term" value="C:plasma membrane"/>
    <property type="evidence" value="ECO:0007669"/>
    <property type="project" value="UniProtKB-SubCell"/>
</dbReference>
<accession>A0A9D1CUK7</accession>